<dbReference type="InterPro" id="IPR052030">
    <property type="entry name" value="Peptidase_M20/M20A_hydrolases"/>
</dbReference>
<dbReference type="PANTHER" id="PTHR30575:SF0">
    <property type="entry name" value="XAA-ARG DIPEPTIDASE"/>
    <property type="match status" value="1"/>
</dbReference>
<gene>
    <name evidence="1" type="ORF">A8F95_20375</name>
</gene>
<evidence type="ECO:0000313" key="2">
    <source>
        <dbReference type="Proteomes" id="UP000092578"/>
    </source>
</evidence>
<reference evidence="2" key="1">
    <citation type="submission" date="2016-05" db="EMBL/GenBank/DDBJ databases">
        <authorList>
            <person name="Liu B."/>
            <person name="Wang J."/>
            <person name="Zhu Y."/>
            <person name="Liu G."/>
            <person name="Chen Q."/>
            <person name="Chen Z."/>
            <person name="Lan J."/>
            <person name="Che J."/>
            <person name="Ge C."/>
            <person name="Shi H."/>
            <person name="Pan Z."/>
            <person name="Liu X."/>
        </authorList>
    </citation>
    <scope>NUCLEOTIDE SEQUENCE [LARGE SCALE GENOMIC DNA]</scope>
    <source>
        <strain evidence="2">FJAT-27215</strain>
    </source>
</reference>
<dbReference type="PANTHER" id="PTHR30575">
    <property type="entry name" value="PEPTIDASE M20"/>
    <property type="match status" value="1"/>
</dbReference>
<accession>A0A1B9B6P7</accession>
<dbReference type="SUPFAM" id="SSF53187">
    <property type="entry name" value="Zn-dependent exopeptidases"/>
    <property type="match status" value="1"/>
</dbReference>
<dbReference type="Gene3D" id="3.40.630.10">
    <property type="entry name" value="Zn peptidases"/>
    <property type="match status" value="1"/>
</dbReference>
<sequence>MKRERGKGVNRKEKEHILDWVEKNEKSLSDWNQVIWNYGETAWREYRSAKWYVDKLKEEGFEVEEGSGGMPTAFCATWSKGEGGPVIGGYAEYDAIPGNCQAADTIEKPRDGLSKYAGGHTDPHSALGIGSLGGFLAAKEAMEKFNIKGTLKFFGEPAEKVRGSKPIHAAKGYYDNLDAAISFHPFYMLPLCNTTRWDTHCAVAYSVMYTFTCDNPETWLSAAGNTPIPVAHATARCPGATDAVVNMYTLSKMYREHMLSNNMGWSMNEAILNTGQATADNIPAQMAQIYYFIRVPDIEMAEAVVKILDQNAESAAKGAHCTWKKDWVTKSRAGLANHVMADVTYQNLKLAGAPKFEGKAIEIAQEIQRNLGIEPMDRPYMDEIEELMDPKEAERKMRTILPSWQQHFTSDDYTEYCWHAPTVRLYIGRPTLKSPDGIYKYPNWVMNALGGIRECIDPMIMSASKTIGMTILDLLVKPEVLEAAKEEFRERTAGGTDGAKWIGPLCDYAPPIKFRWPEYISTERGKNEWVIPANEE</sequence>
<dbReference type="GO" id="GO:0016805">
    <property type="term" value="F:dipeptidase activity"/>
    <property type="evidence" value="ECO:0007669"/>
    <property type="project" value="TreeGrafter"/>
</dbReference>
<organism evidence="1 2">
    <name type="scientific">Pseudobacillus wudalianchiensis</name>
    <dbReference type="NCBI Taxonomy" id="1743143"/>
    <lineage>
        <taxon>Bacteria</taxon>
        <taxon>Bacillati</taxon>
        <taxon>Bacillota</taxon>
        <taxon>Bacilli</taxon>
        <taxon>Bacillales</taxon>
        <taxon>Bacillaceae</taxon>
        <taxon>Pseudobacillus</taxon>
    </lineage>
</organism>
<dbReference type="GO" id="GO:0046657">
    <property type="term" value="P:folic acid catabolic process"/>
    <property type="evidence" value="ECO:0007669"/>
    <property type="project" value="TreeGrafter"/>
</dbReference>
<name>A0A1B9B6P7_9BACI</name>
<comment type="caution">
    <text evidence="1">The sequence shown here is derived from an EMBL/GenBank/DDBJ whole genome shotgun (WGS) entry which is preliminary data.</text>
</comment>
<dbReference type="GO" id="GO:0071713">
    <property type="term" value="F:para-aminobenzoyl-glutamate hydrolase activity"/>
    <property type="evidence" value="ECO:0007669"/>
    <property type="project" value="TreeGrafter"/>
</dbReference>
<dbReference type="GO" id="GO:0005737">
    <property type="term" value="C:cytoplasm"/>
    <property type="evidence" value="ECO:0007669"/>
    <property type="project" value="TreeGrafter"/>
</dbReference>
<evidence type="ECO:0000313" key="1">
    <source>
        <dbReference type="EMBL" id="OCA91767.1"/>
    </source>
</evidence>
<dbReference type="Proteomes" id="UP000092578">
    <property type="component" value="Unassembled WGS sequence"/>
</dbReference>
<dbReference type="EMBL" id="MAYT01000006">
    <property type="protein sequence ID" value="OCA91767.1"/>
    <property type="molecule type" value="Genomic_DNA"/>
</dbReference>
<keyword evidence="2" id="KW-1185">Reference proteome</keyword>
<proteinExistence type="predicted"/>
<dbReference type="Gene3D" id="3.30.70.360">
    <property type="match status" value="1"/>
</dbReference>
<dbReference type="AlphaFoldDB" id="A0A1B9B6P7"/>
<protein>
    <submittedName>
        <fullName evidence="1">Peptidase M20</fullName>
    </submittedName>
</protein>